<dbReference type="InterPro" id="IPR004843">
    <property type="entry name" value="Calcineurin-like_PHP"/>
</dbReference>
<dbReference type="InterPro" id="IPR006311">
    <property type="entry name" value="TAT_signal"/>
</dbReference>
<dbReference type="SUPFAM" id="SSF49363">
    <property type="entry name" value="Purple acid phosphatase, N-terminal domain"/>
    <property type="match status" value="1"/>
</dbReference>
<dbReference type="SUPFAM" id="SSF56300">
    <property type="entry name" value="Metallo-dependent phosphatases"/>
    <property type="match status" value="1"/>
</dbReference>
<feature type="signal peptide" evidence="2">
    <location>
        <begin position="1"/>
        <end position="31"/>
    </location>
</feature>
<dbReference type="InterPro" id="IPR015914">
    <property type="entry name" value="PAPs_N"/>
</dbReference>
<dbReference type="Pfam" id="PF00149">
    <property type="entry name" value="Metallophos"/>
    <property type="match status" value="1"/>
</dbReference>
<proteinExistence type="predicted"/>
<sequence>MKNKNESRRSFLKGSLLLGGVGIFGPSQALAQVIADDSGIKILTGPYLQTNFQDDMHIQWISNKEAHGWVEYGMEPTNLDRIAYGESKAGLRPVGCIHRIVLKDLQPGATYYYRIVCKEIQDFQPYKLSYGAEVRSPIESFIALENRKDEVSFVMLNDIHDRPHSIGYLLDLDKDKQRDFVFFNGDIFDYQTDQQQLIDHFFNPIVDSFAKNTPFLYARGNHETRGKFARTFADYFSEVGYQAFTYGPVRFVVLDSGEDKKDSHPVYGGIVDYDGYREQQARLLEREITSPAFKEAAFRVVLVHIPPVATDPQWHGSNHAASLFQPLLNKGKVDLVLSGHIHQCKFFGPTSGANNYPIVTGGGPKDGSRTLIKLHADMKQIKVEMIGDLGQKIDELFVYRK</sequence>
<feature type="domain" description="Calcineurin-like phosphoesterase" evidence="3">
    <location>
        <begin position="153"/>
        <end position="344"/>
    </location>
</feature>
<dbReference type="NCBIfam" id="TIGR01409">
    <property type="entry name" value="TAT_signal_seq"/>
    <property type="match status" value="1"/>
</dbReference>
<dbReference type="InterPro" id="IPR019546">
    <property type="entry name" value="TAT_signal_bac_arc"/>
</dbReference>
<protein>
    <recommendedName>
        <fullName evidence="7">Calcineurin-like phosphoesterase domain-containing protein</fullName>
    </recommendedName>
</protein>
<reference evidence="5 6" key="1">
    <citation type="journal article" date="2013" name="Genome Announc.">
        <title>The Draft Genome Sequence of Sphingomonas paucimobilis Strain HER1398 (Proteobacteria), Host to the Giant PAU Phage, Indicates That It Is a Member of the Genus Sphingobacterium (Bacteroidetes).</title>
        <authorList>
            <person name="White R.A.III."/>
            <person name="Suttle C.A."/>
        </authorList>
    </citation>
    <scope>NUCLEOTIDE SEQUENCE [LARGE SCALE GENOMIC DNA]</scope>
    <source>
        <strain evidence="5 6">HER1398</strain>
    </source>
</reference>
<dbReference type="InterPro" id="IPR029052">
    <property type="entry name" value="Metallo-depent_PP-like"/>
</dbReference>
<dbReference type="Pfam" id="PF16656">
    <property type="entry name" value="Pur_ac_phosph_N"/>
    <property type="match status" value="1"/>
</dbReference>
<dbReference type="EMBL" id="ATDL01000015">
    <property type="protein sequence ID" value="ERJ59361.1"/>
    <property type="molecule type" value="Genomic_DNA"/>
</dbReference>
<dbReference type="GO" id="GO:0003993">
    <property type="term" value="F:acid phosphatase activity"/>
    <property type="evidence" value="ECO:0007669"/>
    <property type="project" value="InterPro"/>
</dbReference>
<dbReference type="Gene3D" id="3.60.21.10">
    <property type="match status" value="1"/>
</dbReference>
<evidence type="ECO:0000259" key="3">
    <source>
        <dbReference type="Pfam" id="PF00149"/>
    </source>
</evidence>
<dbReference type="PATRIC" id="fig|1346330.5.peg.2704"/>
<keyword evidence="1 2" id="KW-0732">Signal</keyword>
<name>U2HC80_9SPHI</name>
<dbReference type="AlphaFoldDB" id="U2HC80"/>
<dbReference type="GO" id="GO:0046872">
    <property type="term" value="F:metal ion binding"/>
    <property type="evidence" value="ECO:0007669"/>
    <property type="project" value="InterPro"/>
</dbReference>
<dbReference type="RefSeq" id="WP_021070857.1">
    <property type="nucleotide sequence ID" value="NZ_ATDL01000015.1"/>
</dbReference>
<organism evidence="5 6">
    <name type="scientific">Sphingobacterium paucimobilis HER1398</name>
    <dbReference type="NCBI Taxonomy" id="1346330"/>
    <lineage>
        <taxon>Bacteria</taxon>
        <taxon>Pseudomonadati</taxon>
        <taxon>Bacteroidota</taxon>
        <taxon>Sphingobacteriia</taxon>
        <taxon>Sphingobacteriales</taxon>
        <taxon>Sphingobacteriaceae</taxon>
        <taxon>Sphingobacterium</taxon>
    </lineage>
</organism>
<evidence type="ECO:0008006" key="7">
    <source>
        <dbReference type="Google" id="ProtNLM"/>
    </source>
</evidence>
<dbReference type="InterPro" id="IPR039331">
    <property type="entry name" value="PAPs-like"/>
</dbReference>
<dbReference type="OrthoDB" id="596345at2"/>
<dbReference type="PANTHER" id="PTHR22953:SF153">
    <property type="entry name" value="PURPLE ACID PHOSPHATASE"/>
    <property type="match status" value="1"/>
</dbReference>
<evidence type="ECO:0000313" key="5">
    <source>
        <dbReference type="EMBL" id="ERJ59361.1"/>
    </source>
</evidence>
<dbReference type="eggNOG" id="COG1409">
    <property type="taxonomic scope" value="Bacteria"/>
</dbReference>
<keyword evidence="6" id="KW-1185">Reference proteome</keyword>
<dbReference type="STRING" id="1346330.M472_11310"/>
<dbReference type="PANTHER" id="PTHR22953">
    <property type="entry name" value="ACID PHOSPHATASE RELATED"/>
    <property type="match status" value="1"/>
</dbReference>
<evidence type="ECO:0000256" key="1">
    <source>
        <dbReference type="ARBA" id="ARBA00022729"/>
    </source>
</evidence>
<comment type="caution">
    <text evidence="5">The sequence shown here is derived from an EMBL/GenBank/DDBJ whole genome shotgun (WGS) entry which is preliminary data.</text>
</comment>
<accession>U2HC80</accession>
<dbReference type="Gene3D" id="2.60.40.380">
    <property type="entry name" value="Purple acid phosphatase-like, N-terminal"/>
    <property type="match status" value="1"/>
</dbReference>
<dbReference type="PROSITE" id="PS51318">
    <property type="entry name" value="TAT"/>
    <property type="match status" value="1"/>
</dbReference>
<evidence type="ECO:0000256" key="2">
    <source>
        <dbReference type="SAM" id="SignalP"/>
    </source>
</evidence>
<feature type="domain" description="Purple acid phosphatase N-terminal" evidence="4">
    <location>
        <begin position="52"/>
        <end position="119"/>
    </location>
</feature>
<evidence type="ECO:0000259" key="4">
    <source>
        <dbReference type="Pfam" id="PF16656"/>
    </source>
</evidence>
<dbReference type="Proteomes" id="UP000016584">
    <property type="component" value="Unassembled WGS sequence"/>
</dbReference>
<gene>
    <name evidence="5" type="ORF">M472_11310</name>
</gene>
<evidence type="ECO:0000313" key="6">
    <source>
        <dbReference type="Proteomes" id="UP000016584"/>
    </source>
</evidence>
<dbReference type="InterPro" id="IPR008963">
    <property type="entry name" value="Purple_acid_Pase-like_N"/>
</dbReference>
<feature type="chain" id="PRO_5004627284" description="Calcineurin-like phosphoesterase domain-containing protein" evidence="2">
    <location>
        <begin position="32"/>
        <end position="401"/>
    </location>
</feature>